<organism evidence="1 2">
    <name type="scientific">Phytophthora fragariaefolia</name>
    <dbReference type="NCBI Taxonomy" id="1490495"/>
    <lineage>
        <taxon>Eukaryota</taxon>
        <taxon>Sar</taxon>
        <taxon>Stramenopiles</taxon>
        <taxon>Oomycota</taxon>
        <taxon>Peronosporomycetes</taxon>
        <taxon>Peronosporales</taxon>
        <taxon>Peronosporaceae</taxon>
        <taxon>Phytophthora</taxon>
    </lineage>
</organism>
<name>A0A9W6Y5R6_9STRA</name>
<dbReference type="EMBL" id="BSXT01003132">
    <property type="protein sequence ID" value="GMF52724.1"/>
    <property type="molecule type" value="Genomic_DNA"/>
</dbReference>
<evidence type="ECO:0000313" key="2">
    <source>
        <dbReference type="Proteomes" id="UP001165121"/>
    </source>
</evidence>
<proteinExistence type="predicted"/>
<reference evidence="1" key="1">
    <citation type="submission" date="2023-04" db="EMBL/GenBank/DDBJ databases">
        <title>Phytophthora fragariaefolia NBRC 109709.</title>
        <authorList>
            <person name="Ichikawa N."/>
            <person name="Sato H."/>
            <person name="Tonouchi N."/>
        </authorList>
    </citation>
    <scope>NUCLEOTIDE SEQUENCE</scope>
    <source>
        <strain evidence="1">NBRC 109709</strain>
    </source>
</reference>
<dbReference type="AlphaFoldDB" id="A0A9W6Y5R6"/>
<sequence>MSTEKTSRAARHLRLVHHLHSPNTDVEVAGKRKSNAEGEMLCASLLDASNPARLNLLLETFGSYLPLRTGKYMESKLLEALVVKQEMQTVVNAKRVKEAIVELYRLTKAEMLEYLADNREHYPLFTLVADPFKTWLTKMLKDFGLSTNDFYGFASDSGDDVKSMLSSELHLRWE</sequence>
<accession>A0A9W6Y5R6</accession>
<keyword evidence="2" id="KW-1185">Reference proteome</keyword>
<comment type="caution">
    <text evidence="1">The sequence shown here is derived from an EMBL/GenBank/DDBJ whole genome shotgun (WGS) entry which is preliminary data.</text>
</comment>
<dbReference type="Proteomes" id="UP001165121">
    <property type="component" value="Unassembled WGS sequence"/>
</dbReference>
<protein>
    <submittedName>
        <fullName evidence="1">Unnamed protein product</fullName>
    </submittedName>
</protein>
<gene>
    <name evidence="1" type="ORF">Pfra01_002164700</name>
</gene>
<evidence type="ECO:0000313" key="1">
    <source>
        <dbReference type="EMBL" id="GMF52724.1"/>
    </source>
</evidence>